<dbReference type="Proteomes" id="UP000199559">
    <property type="component" value="Unassembled WGS sequence"/>
</dbReference>
<accession>A0A1I3L971</accession>
<feature type="chain" id="PRO_5011510023" evidence="1">
    <location>
        <begin position="20"/>
        <end position="332"/>
    </location>
</feature>
<evidence type="ECO:0000313" key="3">
    <source>
        <dbReference type="Proteomes" id="UP000199559"/>
    </source>
</evidence>
<dbReference type="AlphaFoldDB" id="A0A1I3L971"/>
<organism evidence="2 3">
    <name type="scientific">Olleya namhaensis</name>
    <dbReference type="NCBI Taxonomy" id="1144750"/>
    <lineage>
        <taxon>Bacteria</taxon>
        <taxon>Pseudomonadati</taxon>
        <taxon>Bacteroidota</taxon>
        <taxon>Flavobacteriia</taxon>
        <taxon>Flavobacteriales</taxon>
        <taxon>Flavobacteriaceae</taxon>
    </lineage>
</organism>
<reference evidence="3" key="1">
    <citation type="submission" date="2016-10" db="EMBL/GenBank/DDBJ databases">
        <authorList>
            <person name="Varghese N."/>
            <person name="Submissions S."/>
        </authorList>
    </citation>
    <scope>NUCLEOTIDE SEQUENCE [LARGE SCALE GENOMIC DNA]</scope>
    <source>
        <strain evidence="3">DSM 28881</strain>
    </source>
</reference>
<keyword evidence="3" id="KW-1185">Reference proteome</keyword>
<protein>
    <submittedName>
        <fullName evidence="2">Uncharacterized protein</fullName>
    </submittedName>
</protein>
<dbReference type="EMBL" id="FORM01000002">
    <property type="protein sequence ID" value="SFI81229.1"/>
    <property type="molecule type" value="Genomic_DNA"/>
</dbReference>
<gene>
    <name evidence="2" type="ORF">SAMN05443431_102292</name>
</gene>
<evidence type="ECO:0000313" key="2">
    <source>
        <dbReference type="EMBL" id="SFI81229.1"/>
    </source>
</evidence>
<evidence type="ECO:0000256" key="1">
    <source>
        <dbReference type="SAM" id="SignalP"/>
    </source>
</evidence>
<proteinExistence type="predicted"/>
<dbReference type="STRING" id="1144750.SAMN05443431_102292"/>
<dbReference type="RefSeq" id="WP_090837879.1">
    <property type="nucleotide sequence ID" value="NZ_FORM01000002.1"/>
</dbReference>
<feature type="signal peptide" evidence="1">
    <location>
        <begin position="1"/>
        <end position="19"/>
    </location>
</feature>
<name>A0A1I3L971_9FLAO</name>
<sequence>MKSHFLVPLLFLFTTLSLSQSTNLDREKVNVSYVSLPSNPILEKENRTYSSNVSGLTISGYKRESEGGTLDIDFAYHGTQVEDVNVNKEKHEKKDKEGNVTSTTYTYNVTANYTSTGTMMVNNIISGAAKTKNYSEKEVFESKDYTTYKQASDYYNNNKNNLRSKYNSAHKSTIISNARGYLNATFGFVPFINKYDFFWILGSKKHPEFAKHHENFDKLKEIIDNMEYDEPIGELEKELEPIILYFENVVDNYQGKKKKMRKVRYASYFNLAKIYYYLDQPDKCAAYGQKIIDNDYDKSDGKYFIRISKNLKQKFEANKIETRHFEIDYLED</sequence>
<keyword evidence="1" id="KW-0732">Signal</keyword>